<feature type="signal peptide" evidence="1">
    <location>
        <begin position="1"/>
        <end position="19"/>
    </location>
</feature>
<evidence type="ECO:0000256" key="1">
    <source>
        <dbReference type="SAM" id="SignalP"/>
    </source>
</evidence>
<accession>A0A8J6BKU1</accession>
<proteinExistence type="predicted"/>
<evidence type="ECO:0000313" key="3">
    <source>
        <dbReference type="Proteomes" id="UP000770717"/>
    </source>
</evidence>
<dbReference type="EMBL" id="WNTK01014245">
    <property type="protein sequence ID" value="KAG9462028.1"/>
    <property type="molecule type" value="Genomic_DNA"/>
</dbReference>
<evidence type="ECO:0000313" key="2">
    <source>
        <dbReference type="EMBL" id="KAG9462028.1"/>
    </source>
</evidence>
<sequence length="56" mass="6614">MRHVVRVGWASALLEVVFARKLNAVDPVKRIFWNCHFWRENAAHHKPRRGHDPAMV</sequence>
<keyword evidence="3" id="KW-1185">Reference proteome</keyword>
<feature type="chain" id="PRO_5035213518" evidence="1">
    <location>
        <begin position="20"/>
        <end position="56"/>
    </location>
</feature>
<gene>
    <name evidence="2" type="ORF">GDO78_015078</name>
</gene>
<dbReference type="AlphaFoldDB" id="A0A8J6BKU1"/>
<name>A0A8J6BKU1_ELECQ</name>
<protein>
    <submittedName>
        <fullName evidence="2">Uncharacterized protein</fullName>
    </submittedName>
</protein>
<dbReference type="Proteomes" id="UP000770717">
    <property type="component" value="Unassembled WGS sequence"/>
</dbReference>
<keyword evidence="1" id="KW-0732">Signal</keyword>
<reference evidence="2" key="1">
    <citation type="thesis" date="2020" institute="ProQuest LLC" country="789 East Eisenhower Parkway, Ann Arbor, MI, USA">
        <title>Comparative Genomics and Chromosome Evolution.</title>
        <authorList>
            <person name="Mudd A.B."/>
        </authorList>
    </citation>
    <scope>NUCLEOTIDE SEQUENCE</scope>
    <source>
        <strain evidence="2">HN-11 Male</strain>
        <tissue evidence="2">Kidney and liver</tissue>
    </source>
</reference>
<comment type="caution">
    <text evidence="2">The sequence shown here is derived from an EMBL/GenBank/DDBJ whole genome shotgun (WGS) entry which is preliminary data.</text>
</comment>
<organism evidence="2 3">
    <name type="scientific">Eleutherodactylus coqui</name>
    <name type="common">Puerto Rican coqui</name>
    <dbReference type="NCBI Taxonomy" id="57060"/>
    <lineage>
        <taxon>Eukaryota</taxon>
        <taxon>Metazoa</taxon>
        <taxon>Chordata</taxon>
        <taxon>Craniata</taxon>
        <taxon>Vertebrata</taxon>
        <taxon>Euteleostomi</taxon>
        <taxon>Amphibia</taxon>
        <taxon>Batrachia</taxon>
        <taxon>Anura</taxon>
        <taxon>Neobatrachia</taxon>
        <taxon>Hyloidea</taxon>
        <taxon>Eleutherodactylidae</taxon>
        <taxon>Eleutherodactylinae</taxon>
        <taxon>Eleutherodactylus</taxon>
        <taxon>Eleutherodactylus</taxon>
    </lineage>
</organism>